<evidence type="ECO:0000256" key="1">
    <source>
        <dbReference type="SAM" id="MobiDB-lite"/>
    </source>
</evidence>
<keyword evidence="4" id="KW-1185">Reference proteome</keyword>
<organism evidence="3 4">
    <name type="scientific">Cohnella phaseoli</name>
    <dbReference type="NCBI Taxonomy" id="456490"/>
    <lineage>
        <taxon>Bacteria</taxon>
        <taxon>Bacillati</taxon>
        <taxon>Bacillota</taxon>
        <taxon>Bacilli</taxon>
        <taxon>Bacillales</taxon>
        <taxon>Paenibacillaceae</taxon>
        <taxon>Cohnella</taxon>
    </lineage>
</organism>
<evidence type="ECO:0000256" key="2">
    <source>
        <dbReference type="SAM" id="SignalP"/>
    </source>
</evidence>
<accession>A0A3D9KI97</accession>
<gene>
    <name evidence="3" type="ORF">DFP98_103124</name>
</gene>
<dbReference type="EMBL" id="QRDZ01000003">
    <property type="protein sequence ID" value="RED86271.1"/>
    <property type="molecule type" value="Genomic_DNA"/>
</dbReference>
<dbReference type="SUPFAM" id="SSF49785">
    <property type="entry name" value="Galactose-binding domain-like"/>
    <property type="match status" value="1"/>
</dbReference>
<dbReference type="Gene3D" id="2.60.120.260">
    <property type="entry name" value="Galactose-binding domain-like"/>
    <property type="match status" value="1"/>
</dbReference>
<comment type="caution">
    <text evidence="3">The sequence shown here is derived from an EMBL/GenBank/DDBJ whole genome shotgun (WGS) entry which is preliminary data.</text>
</comment>
<evidence type="ECO:0000313" key="3">
    <source>
        <dbReference type="EMBL" id="RED86271.1"/>
    </source>
</evidence>
<reference evidence="3 4" key="1">
    <citation type="submission" date="2018-07" db="EMBL/GenBank/DDBJ databases">
        <title>Genomic Encyclopedia of Type Strains, Phase III (KMG-III): the genomes of soil and plant-associated and newly described type strains.</title>
        <authorList>
            <person name="Whitman W."/>
        </authorList>
    </citation>
    <scope>NUCLEOTIDE SEQUENCE [LARGE SCALE GENOMIC DNA]</scope>
    <source>
        <strain evidence="3 4">CECT 7287</strain>
    </source>
</reference>
<sequence>MKKKSLLLFTMLTAFVIAVVSLSTLVFANSQSNVAEGDQVFTIPMNAYCDTSHIANLSINITNLSSENANVTLKLFKKDGSQQTTAGSSYNGIESAITPGTPISIGSNTTENYRIAFGGGVNNCSDRVYYGSISSSTNSQLLAGGWVDSTIGNATLLINNGQPWDSVGSNESTPTPTPSPTSRPQIDACSLTTYSLIEPMTGDSDEYGTATSSSYDNTHNSRAFAAFDNGCGAFSTAAGNKTGWLQYEFNVEKRVNSYSILMKNNDPANAYAQSPNSWVFEAYDNQAQKWVALDTQSNVTLWTTDSPNTYSFSNTTAYNKYRLNFKGNNGGAVITVAEVGMMGY</sequence>
<evidence type="ECO:0008006" key="5">
    <source>
        <dbReference type="Google" id="ProtNLM"/>
    </source>
</evidence>
<feature type="compositionally biased region" description="Polar residues" evidence="1">
    <location>
        <begin position="162"/>
        <end position="171"/>
    </location>
</feature>
<proteinExistence type="predicted"/>
<feature type="region of interest" description="Disordered" evidence="1">
    <location>
        <begin position="162"/>
        <end position="185"/>
    </location>
</feature>
<dbReference type="Proteomes" id="UP000256977">
    <property type="component" value="Unassembled WGS sequence"/>
</dbReference>
<feature type="signal peptide" evidence="2">
    <location>
        <begin position="1"/>
        <end position="28"/>
    </location>
</feature>
<protein>
    <recommendedName>
        <fullName evidence="5">F5/8 type C domain-containing protein</fullName>
    </recommendedName>
</protein>
<dbReference type="RefSeq" id="WP_147310129.1">
    <property type="nucleotide sequence ID" value="NZ_QRDZ01000003.1"/>
</dbReference>
<keyword evidence="2" id="KW-0732">Signal</keyword>
<dbReference type="AlphaFoldDB" id="A0A3D9KI97"/>
<name>A0A3D9KI97_9BACL</name>
<dbReference type="OrthoDB" id="7182479at2"/>
<dbReference type="InterPro" id="IPR008979">
    <property type="entry name" value="Galactose-bd-like_sf"/>
</dbReference>
<feature type="chain" id="PRO_5038406819" description="F5/8 type C domain-containing protein" evidence="2">
    <location>
        <begin position="29"/>
        <end position="344"/>
    </location>
</feature>
<evidence type="ECO:0000313" key="4">
    <source>
        <dbReference type="Proteomes" id="UP000256977"/>
    </source>
</evidence>